<keyword evidence="2" id="KW-0812">Transmembrane</keyword>
<dbReference type="PATRIC" id="fig|162209.4.peg.1362"/>
<feature type="transmembrane region" description="Helical" evidence="2">
    <location>
        <begin position="37"/>
        <end position="54"/>
    </location>
</feature>
<proteinExistence type="predicted"/>
<dbReference type="RefSeq" id="WP_062407984.1">
    <property type="nucleotide sequence ID" value="NZ_BJCS01000003.1"/>
</dbReference>
<name>A0A0U2ILY0_9BACL</name>
<dbReference type="OrthoDB" id="2476549at2"/>
<organism evidence="3 4">
    <name type="scientific">Paenibacillus naphthalenovorans</name>
    <dbReference type="NCBI Taxonomy" id="162209"/>
    <lineage>
        <taxon>Bacteria</taxon>
        <taxon>Bacillati</taxon>
        <taxon>Bacillota</taxon>
        <taxon>Bacilli</taxon>
        <taxon>Bacillales</taxon>
        <taxon>Paenibacillaceae</taxon>
        <taxon>Paenibacillus</taxon>
    </lineage>
</organism>
<evidence type="ECO:0000313" key="3">
    <source>
        <dbReference type="EMBL" id="ALS21659.1"/>
    </source>
</evidence>
<evidence type="ECO:0000256" key="2">
    <source>
        <dbReference type="SAM" id="Phobius"/>
    </source>
</evidence>
<feature type="transmembrane region" description="Helical" evidence="2">
    <location>
        <begin position="7"/>
        <end position="25"/>
    </location>
</feature>
<feature type="region of interest" description="Disordered" evidence="1">
    <location>
        <begin position="96"/>
        <end position="137"/>
    </location>
</feature>
<dbReference type="Proteomes" id="UP000061660">
    <property type="component" value="Chromosome"/>
</dbReference>
<dbReference type="KEGG" id="pnp:IJ22_12830"/>
<sequence length="137" mass="15287">MIGSIRWNFIIGALAFIVTFVLSMSKNIWLTTIIRSFYSFAILFILVFLCRFLLGTFAGLNRLSVQEQEAGETEAKGIAVDAVTPDEDEELHELLKPGADPKSAAADFTPLNPPKLRVKKQPDPEEMAQAVRRMSDE</sequence>
<dbReference type="AlphaFoldDB" id="A0A0U2ILY0"/>
<protein>
    <submittedName>
        <fullName evidence="3">Uncharacterized protein</fullName>
    </submittedName>
</protein>
<accession>A0A0U2ILY0</accession>
<reference evidence="4" key="1">
    <citation type="submission" date="2015-12" db="EMBL/GenBank/DDBJ databases">
        <title>Complete genome sequences of two moderately thermophilic Paenibacillus species.</title>
        <authorList>
            <person name="Butler R.III."/>
            <person name="Wang J."/>
            <person name="Stark B.C."/>
            <person name="Pombert J.-F."/>
        </authorList>
    </citation>
    <scope>NUCLEOTIDE SEQUENCE [LARGE SCALE GENOMIC DNA]</scope>
    <source>
        <strain evidence="4">32O-Y</strain>
    </source>
</reference>
<dbReference type="STRING" id="162209.IJ22_12830"/>
<gene>
    <name evidence="3" type="ORF">IJ22_12830</name>
</gene>
<evidence type="ECO:0000313" key="4">
    <source>
        <dbReference type="Proteomes" id="UP000061660"/>
    </source>
</evidence>
<evidence type="ECO:0000256" key="1">
    <source>
        <dbReference type="SAM" id="MobiDB-lite"/>
    </source>
</evidence>
<reference evidence="3 4" key="2">
    <citation type="journal article" date="2016" name="Genome Announc.">
        <title>Complete Genome Sequences of Two Interactive Moderate Thermophiles, Paenibacillus napthalenovorans 32O-Y and Paenibacillus sp. 32O-W.</title>
        <authorList>
            <person name="Butler R.R.III."/>
            <person name="Wang J."/>
            <person name="Stark B.C."/>
            <person name="Pombert J.F."/>
        </authorList>
    </citation>
    <scope>NUCLEOTIDE SEQUENCE [LARGE SCALE GENOMIC DNA]</scope>
    <source>
        <strain evidence="3 4">32O-Y</strain>
    </source>
</reference>
<dbReference type="EMBL" id="CP013652">
    <property type="protein sequence ID" value="ALS21659.1"/>
    <property type="molecule type" value="Genomic_DNA"/>
</dbReference>
<keyword evidence="2" id="KW-1133">Transmembrane helix</keyword>
<keyword evidence="4" id="KW-1185">Reference proteome</keyword>
<keyword evidence="2" id="KW-0472">Membrane</keyword>